<accession>A0A5D4KGY5</accession>
<feature type="transmembrane region" description="Helical" evidence="1">
    <location>
        <begin position="277"/>
        <end position="299"/>
    </location>
</feature>
<dbReference type="InterPro" id="IPR001173">
    <property type="entry name" value="Glyco_trans_2-like"/>
</dbReference>
<feature type="transmembrane region" description="Helical" evidence="1">
    <location>
        <begin position="341"/>
        <end position="362"/>
    </location>
</feature>
<dbReference type="InterPro" id="IPR029044">
    <property type="entry name" value="Nucleotide-diphossugar_trans"/>
</dbReference>
<dbReference type="SUPFAM" id="SSF53448">
    <property type="entry name" value="Nucleotide-diphospho-sugar transferases"/>
    <property type="match status" value="1"/>
</dbReference>
<dbReference type="RefSeq" id="WP_148946353.1">
    <property type="nucleotide sequence ID" value="NZ_JBNIKK010000026.1"/>
</dbReference>
<dbReference type="PANTHER" id="PTHR43646:SF3">
    <property type="entry name" value="SLR1566 PROTEIN"/>
    <property type="match status" value="1"/>
</dbReference>
<dbReference type="Proteomes" id="UP000323317">
    <property type="component" value="Unassembled WGS sequence"/>
</dbReference>
<dbReference type="AlphaFoldDB" id="A0A5D4KGY5"/>
<evidence type="ECO:0000313" key="4">
    <source>
        <dbReference type="Proteomes" id="UP000323317"/>
    </source>
</evidence>
<organism evidence="3 4">
    <name type="scientific">Rossellomorea vietnamensis</name>
    <dbReference type="NCBI Taxonomy" id="218284"/>
    <lineage>
        <taxon>Bacteria</taxon>
        <taxon>Bacillati</taxon>
        <taxon>Bacillota</taxon>
        <taxon>Bacilli</taxon>
        <taxon>Bacillales</taxon>
        <taxon>Bacillaceae</taxon>
        <taxon>Rossellomorea</taxon>
    </lineage>
</organism>
<name>A0A5D4KGY5_9BACI</name>
<keyword evidence="1" id="KW-0472">Membrane</keyword>
<sequence>MLILYSSILMVFLIWTVINSFFLPSLPGKKDKSLDLEEKVSILVPLRNEERNASVLVHNLKKLTYPRLEVLLLDDNSTDDTRKLLQEAIGDDSRFEILNGKPLPAGWSGKVHACYQLSEKARGDYFLFLDADVQLHPQTIQQGLALLKKKKAGMITGFPKFPVKPLLEQWFVPLQQFFVIFHLPIWPANHTTREEFTAAHGAFLFFTRKAYEASGGHEGIRDSIVDDVHLTRKVKSAGQRVVLCNVTEYVTCKMYSSNKEVWEGFSKNLFPGLDRSVVFVLAISLFYLSFYVIPLPLGVFGLYSGILHGNWNLWLFLPLLLIVLQKLWVNFVIKQRLVLSLWMPVASAAFIVLIFNSMLYGLRNKGYSWKGRTYS</sequence>
<dbReference type="PANTHER" id="PTHR43646">
    <property type="entry name" value="GLYCOSYLTRANSFERASE"/>
    <property type="match status" value="1"/>
</dbReference>
<feature type="transmembrane region" description="Helical" evidence="1">
    <location>
        <begin position="311"/>
        <end position="329"/>
    </location>
</feature>
<protein>
    <submittedName>
        <fullName evidence="3">Glycosyltransferase</fullName>
    </submittedName>
</protein>
<dbReference type="GO" id="GO:0016740">
    <property type="term" value="F:transferase activity"/>
    <property type="evidence" value="ECO:0007669"/>
    <property type="project" value="UniProtKB-KW"/>
</dbReference>
<evidence type="ECO:0000259" key="2">
    <source>
        <dbReference type="Pfam" id="PF00535"/>
    </source>
</evidence>
<comment type="caution">
    <text evidence="3">The sequence shown here is derived from an EMBL/GenBank/DDBJ whole genome shotgun (WGS) entry which is preliminary data.</text>
</comment>
<dbReference type="Pfam" id="PF00535">
    <property type="entry name" value="Glycos_transf_2"/>
    <property type="match status" value="1"/>
</dbReference>
<proteinExistence type="predicted"/>
<keyword evidence="1" id="KW-0812">Transmembrane</keyword>
<keyword evidence="1" id="KW-1133">Transmembrane helix</keyword>
<evidence type="ECO:0000256" key="1">
    <source>
        <dbReference type="SAM" id="Phobius"/>
    </source>
</evidence>
<dbReference type="EMBL" id="VTEH01000004">
    <property type="protein sequence ID" value="TYR76139.1"/>
    <property type="molecule type" value="Genomic_DNA"/>
</dbReference>
<dbReference type="Gene3D" id="3.90.550.10">
    <property type="entry name" value="Spore Coat Polysaccharide Biosynthesis Protein SpsA, Chain A"/>
    <property type="match status" value="1"/>
</dbReference>
<feature type="transmembrane region" description="Helical" evidence="1">
    <location>
        <begin position="6"/>
        <end position="26"/>
    </location>
</feature>
<evidence type="ECO:0000313" key="3">
    <source>
        <dbReference type="EMBL" id="TYR76139.1"/>
    </source>
</evidence>
<gene>
    <name evidence="3" type="ORF">FZC79_08280</name>
</gene>
<reference evidence="3 4" key="1">
    <citation type="submission" date="2019-08" db="EMBL/GenBank/DDBJ databases">
        <title>Bacillus genomes from the desert of Cuatro Cienegas, Coahuila.</title>
        <authorList>
            <person name="Olmedo-Alvarez G."/>
        </authorList>
    </citation>
    <scope>NUCLEOTIDE SEQUENCE [LARGE SCALE GENOMIC DNA]</scope>
    <source>
        <strain evidence="3 4">CH40_1T</strain>
    </source>
</reference>
<keyword evidence="3" id="KW-0808">Transferase</keyword>
<feature type="domain" description="Glycosyltransferase 2-like" evidence="2">
    <location>
        <begin position="41"/>
        <end position="165"/>
    </location>
</feature>